<dbReference type="EnsemblMetazoa" id="Aqu2.1.10248_001">
    <property type="protein sequence ID" value="Aqu2.1.10248_001"/>
    <property type="gene ID" value="Aqu2.1.10248"/>
</dbReference>
<dbReference type="AlphaFoldDB" id="A0A1X7T6V5"/>
<sequence length="41" mass="4529">QYFWKAPTSPSNEGGLNRSSGSLWSFPCVNQTHAYLVGPML</sequence>
<accession>A0A1X7T6V5</accession>
<dbReference type="InParanoid" id="A0A1X7T6V5"/>
<proteinExistence type="predicted"/>
<evidence type="ECO:0000313" key="1">
    <source>
        <dbReference type="EnsemblMetazoa" id="Aqu2.1.10248_001"/>
    </source>
</evidence>
<protein>
    <submittedName>
        <fullName evidence="1">Uncharacterized protein</fullName>
    </submittedName>
</protein>
<organism evidence="1">
    <name type="scientific">Amphimedon queenslandica</name>
    <name type="common">Sponge</name>
    <dbReference type="NCBI Taxonomy" id="400682"/>
    <lineage>
        <taxon>Eukaryota</taxon>
        <taxon>Metazoa</taxon>
        <taxon>Porifera</taxon>
        <taxon>Demospongiae</taxon>
        <taxon>Heteroscleromorpha</taxon>
        <taxon>Haplosclerida</taxon>
        <taxon>Niphatidae</taxon>
        <taxon>Amphimedon</taxon>
    </lineage>
</organism>
<reference evidence="1" key="1">
    <citation type="submission" date="2017-05" db="UniProtKB">
        <authorList>
            <consortium name="EnsemblMetazoa"/>
        </authorList>
    </citation>
    <scope>IDENTIFICATION</scope>
</reference>
<name>A0A1X7T6V5_AMPQE</name>